<proteinExistence type="predicted"/>
<dbReference type="AlphaFoldDB" id="A0A0F9QTD7"/>
<sequence>MRIITMDEHELKLFLEKNKKLIHSGNVKNVLFIYSITNFFSKGFNIFLNYSTKDTHCYQIKEISNQLGSYPEIDKVLYWEADSGEDIVKYMERALKMSRVFVLFRKLYQIQSSGG</sequence>
<organism evidence="1">
    <name type="scientific">marine sediment metagenome</name>
    <dbReference type="NCBI Taxonomy" id="412755"/>
    <lineage>
        <taxon>unclassified sequences</taxon>
        <taxon>metagenomes</taxon>
        <taxon>ecological metagenomes</taxon>
    </lineage>
</organism>
<evidence type="ECO:0000313" key="1">
    <source>
        <dbReference type="EMBL" id="KKN08468.1"/>
    </source>
</evidence>
<reference evidence="1" key="1">
    <citation type="journal article" date="2015" name="Nature">
        <title>Complex archaea that bridge the gap between prokaryotes and eukaryotes.</title>
        <authorList>
            <person name="Spang A."/>
            <person name="Saw J.H."/>
            <person name="Jorgensen S.L."/>
            <person name="Zaremba-Niedzwiedzka K."/>
            <person name="Martijn J."/>
            <person name="Lind A.E."/>
            <person name="van Eijk R."/>
            <person name="Schleper C."/>
            <person name="Guy L."/>
            <person name="Ettema T.J."/>
        </authorList>
    </citation>
    <scope>NUCLEOTIDE SEQUENCE</scope>
</reference>
<dbReference type="EMBL" id="LAZR01004453">
    <property type="protein sequence ID" value="KKN08468.1"/>
    <property type="molecule type" value="Genomic_DNA"/>
</dbReference>
<name>A0A0F9QTD7_9ZZZZ</name>
<accession>A0A0F9QTD7</accession>
<comment type="caution">
    <text evidence="1">The sequence shown here is derived from an EMBL/GenBank/DDBJ whole genome shotgun (WGS) entry which is preliminary data.</text>
</comment>
<protein>
    <submittedName>
        <fullName evidence="1">Uncharacterized protein</fullName>
    </submittedName>
</protein>
<gene>
    <name evidence="1" type="ORF">LCGC14_1056360</name>
</gene>